<name>A0ABD0NAZ1_CIRMR</name>
<protein>
    <submittedName>
        <fullName evidence="2">Uncharacterized protein</fullName>
    </submittedName>
</protein>
<feature type="coiled-coil region" evidence="1">
    <location>
        <begin position="6"/>
        <end position="54"/>
    </location>
</feature>
<comment type="caution">
    <text evidence="2">The sequence shown here is derived from an EMBL/GenBank/DDBJ whole genome shotgun (WGS) entry which is preliminary data.</text>
</comment>
<proteinExistence type="predicted"/>
<feature type="non-terminal residue" evidence="2">
    <location>
        <position position="57"/>
    </location>
</feature>
<keyword evidence="3" id="KW-1185">Reference proteome</keyword>
<keyword evidence="1" id="KW-0175">Coiled coil</keyword>
<dbReference type="AlphaFoldDB" id="A0ABD0NAZ1"/>
<accession>A0ABD0NAZ1</accession>
<evidence type="ECO:0000313" key="2">
    <source>
        <dbReference type="EMBL" id="KAL0158475.1"/>
    </source>
</evidence>
<dbReference type="EMBL" id="JAMKFB020000023">
    <property type="protein sequence ID" value="KAL0158475.1"/>
    <property type="molecule type" value="Genomic_DNA"/>
</dbReference>
<gene>
    <name evidence="2" type="ORF">M9458_046551</name>
</gene>
<sequence length="57" mass="6794">GSNEFLKLLKSHKEKLEEGMRALRRKNEELEKEKAENEKERENLLATVEQLRSKLNQ</sequence>
<dbReference type="Proteomes" id="UP001529510">
    <property type="component" value="Unassembled WGS sequence"/>
</dbReference>
<feature type="non-terminal residue" evidence="2">
    <location>
        <position position="1"/>
    </location>
</feature>
<evidence type="ECO:0000313" key="3">
    <source>
        <dbReference type="Proteomes" id="UP001529510"/>
    </source>
</evidence>
<reference evidence="2 3" key="1">
    <citation type="submission" date="2024-05" db="EMBL/GenBank/DDBJ databases">
        <title>Genome sequencing and assembly of Indian major carp, Cirrhinus mrigala (Hamilton, 1822).</title>
        <authorList>
            <person name="Mohindra V."/>
            <person name="Chowdhury L.M."/>
            <person name="Lal K."/>
            <person name="Jena J.K."/>
        </authorList>
    </citation>
    <scope>NUCLEOTIDE SEQUENCE [LARGE SCALE GENOMIC DNA]</scope>
    <source>
        <strain evidence="2">CM1030</strain>
        <tissue evidence="2">Blood</tissue>
    </source>
</reference>
<evidence type="ECO:0000256" key="1">
    <source>
        <dbReference type="SAM" id="Coils"/>
    </source>
</evidence>
<organism evidence="2 3">
    <name type="scientific">Cirrhinus mrigala</name>
    <name type="common">Mrigala</name>
    <dbReference type="NCBI Taxonomy" id="683832"/>
    <lineage>
        <taxon>Eukaryota</taxon>
        <taxon>Metazoa</taxon>
        <taxon>Chordata</taxon>
        <taxon>Craniata</taxon>
        <taxon>Vertebrata</taxon>
        <taxon>Euteleostomi</taxon>
        <taxon>Actinopterygii</taxon>
        <taxon>Neopterygii</taxon>
        <taxon>Teleostei</taxon>
        <taxon>Ostariophysi</taxon>
        <taxon>Cypriniformes</taxon>
        <taxon>Cyprinidae</taxon>
        <taxon>Labeoninae</taxon>
        <taxon>Labeonini</taxon>
        <taxon>Cirrhinus</taxon>
    </lineage>
</organism>